<name>A0A2P8FHZ2_9RHOB</name>
<dbReference type="SUPFAM" id="SSF89392">
    <property type="entry name" value="Prokaryotic lipoproteins and lipoprotein localization factors"/>
    <property type="match status" value="1"/>
</dbReference>
<accession>A0A2P8FHZ2</accession>
<dbReference type="InterPro" id="IPR004564">
    <property type="entry name" value="OM_lipoprot_carrier_LolA-like"/>
</dbReference>
<keyword evidence="4" id="KW-1185">Reference proteome</keyword>
<evidence type="ECO:0000256" key="2">
    <source>
        <dbReference type="SAM" id="SignalP"/>
    </source>
</evidence>
<dbReference type="PANTHER" id="PTHR35869:SF1">
    <property type="entry name" value="OUTER-MEMBRANE LIPOPROTEIN CARRIER PROTEIN"/>
    <property type="match status" value="1"/>
</dbReference>
<evidence type="ECO:0000256" key="1">
    <source>
        <dbReference type="ARBA" id="ARBA00022729"/>
    </source>
</evidence>
<proteinExistence type="predicted"/>
<organism evidence="3 4">
    <name type="scientific">Shimia abyssi</name>
    <dbReference type="NCBI Taxonomy" id="1662395"/>
    <lineage>
        <taxon>Bacteria</taxon>
        <taxon>Pseudomonadati</taxon>
        <taxon>Pseudomonadota</taxon>
        <taxon>Alphaproteobacteria</taxon>
        <taxon>Rhodobacterales</taxon>
        <taxon>Roseobacteraceae</taxon>
    </lineage>
</organism>
<evidence type="ECO:0000313" key="4">
    <source>
        <dbReference type="Proteomes" id="UP000240418"/>
    </source>
</evidence>
<dbReference type="Proteomes" id="UP000240418">
    <property type="component" value="Unassembled WGS sequence"/>
</dbReference>
<dbReference type="Pfam" id="PF03548">
    <property type="entry name" value="LolA"/>
    <property type="match status" value="1"/>
</dbReference>
<dbReference type="AlphaFoldDB" id="A0A2P8FHZ2"/>
<reference evidence="3 4" key="1">
    <citation type="submission" date="2018-03" db="EMBL/GenBank/DDBJ databases">
        <title>Genomic Encyclopedia of Archaeal and Bacterial Type Strains, Phase II (KMG-II): from individual species to whole genera.</title>
        <authorList>
            <person name="Goeker M."/>
        </authorList>
    </citation>
    <scope>NUCLEOTIDE SEQUENCE [LARGE SCALE GENOMIC DNA]</scope>
    <source>
        <strain evidence="3 4">DSM 100673</strain>
    </source>
</reference>
<gene>
    <name evidence="3" type="ORF">CLV88_102420</name>
</gene>
<dbReference type="RefSeq" id="WP_423827728.1">
    <property type="nucleotide sequence ID" value="NZ_PYGJ01000002.1"/>
</dbReference>
<protein>
    <submittedName>
        <fullName evidence="3">Outer membrane lipoprotein-sorting protein</fullName>
    </submittedName>
</protein>
<dbReference type="CDD" id="cd16325">
    <property type="entry name" value="LolA"/>
    <property type="match status" value="1"/>
</dbReference>
<dbReference type="Gene3D" id="2.50.20.10">
    <property type="entry name" value="Lipoprotein localisation LolA/LolB/LppX"/>
    <property type="match status" value="1"/>
</dbReference>
<comment type="caution">
    <text evidence="3">The sequence shown here is derived from an EMBL/GenBank/DDBJ whole genome shotgun (WGS) entry which is preliminary data.</text>
</comment>
<feature type="signal peptide" evidence="2">
    <location>
        <begin position="1"/>
        <end position="22"/>
    </location>
</feature>
<feature type="chain" id="PRO_5015153419" evidence="2">
    <location>
        <begin position="23"/>
        <end position="199"/>
    </location>
</feature>
<dbReference type="InterPro" id="IPR029046">
    <property type="entry name" value="LolA/LolB/LppX"/>
</dbReference>
<dbReference type="PANTHER" id="PTHR35869">
    <property type="entry name" value="OUTER-MEMBRANE LIPOPROTEIN CARRIER PROTEIN"/>
    <property type="match status" value="1"/>
</dbReference>
<dbReference type="EMBL" id="PYGJ01000002">
    <property type="protein sequence ID" value="PSL21300.1"/>
    <property type="molecule type" value="Genomic_DNA"/>
</dbReference>
<evidence type="ECO:0000313" key="3">
    <source>
        <dbReference type="EMBL" id="PSL21300.1"/>
    </source>
</evidence>
<keyword evidence="1 2" id="KW-0732">Signal</keyword>
<keyword evidence="3" id="KW-0449">Lipoprotein</keyword>
<sequence>MMIKKLFLVPAFLAVSTMPAMAEKLSLDALSTYLNGMTTVKSAFTQISDDGTVQTGNLYIKRPGKMRFEYNPPETSVVLASNNAVAIFDGRSNQPPETYPLRRTPLSIILARNVNLKQANMVVGHEYDGTATIVTAQDPVHPEHGYIQLKFTDSPAELRQWVIFDGGGGQTTVILGETEKELELPNSLFSIERMIGRDN</sequence>